<dbReference type="SUPFAM" id="SSF52540">
    <property type="entry name" value="P-loop containing nucleoside triphosphate hydrolases"/>
    <property type="match status" value="2"/>
</dbReference>
<comment type="catalytic activity">
    <reaction evidence="8">
        <text>ATP + H2O = ADP + phosphate + H(+)</text>
        <dbReference type="Rhea" id="RHEA:13065"/>
        <dbReference type="ChEBI" id="CHEBI:15377"/>
        <dbReference type="ChEBI" id="CHEBI:15378"/>
        <dbReference type="ChEBI" id="CHEBI:30616"/>
        <dbReference type="ChEBI" id="CHEBI:43474"/>
        <dbReference type="ChEBI" id="CHEBI:456216"/>
        <dbReference type="EC" id="3.6.4.13"/>
    </reaction>
</comment>
<evidence type="ECO:0000256" key="4">
    <source>
        <dbReference type="ARBA" id="ARBA00022840"/>
    </source>
</evidence>
<dbReference type="Pfam" id="PF13959">
    <property type="entry name" value="CTE_SPB4"/>
    <property type="match status" value="1"/>
</dbReference>
<dbReference type="InterPro" id="IPR011545">
    <property type="entry name" value="DEAD/DEAH_box_helicase_dom"/>
</dbReference>
<dbReference type="InterPro" id="IPR000629">
    <property type="entry name" value="RNA-helicase_DEAD-box_CS"/>
</dbReference>
<dbReference type="CDD" id="cd18787">
    <property type="entry name" value="SF2_C_DEAD"/>
    <property type="match status" value="1"/>
</dbReference>
<evidence type="ECO:0000259" key="12">
    <source>
        <dbReference type="PROSITE" id="PS51195"/>
    </source>
</evidence>
<keyword evidence="2 7" id="KW-0378">Hydrolase</keyword>
<protein>
    <recommendedName>
        <fullName evidence="8">ATP-dependent RNA helicase</fullName>
        <ecNumber evidence="8">3.6.4.13</ecNumber>
    </recommendedName>
</protein>
<dbReference type="OMA" id="AVHIKAD"/>
<feature type="domain" description="DEAD-box RNA helicase Q" evidence="12">
    <location>
        <begin position="79"/>
        <end position="108"/>
    </location>
</feature>
<dbReference type="PROSITE" id="PS51192">
    <property type="entry name" value="HELICASE_ATP_BIND_1"/>
    <property type="match status" value="1"/>
</dbReference>
<dbReference type="OrthoDB" id="422663at2759"/>
<gene>
    <name evidence="13" type="ORF">LOTGIDRAFT_120211</name>
</gene>
<comment type="similarity">
    <text evidence="7">Belongs to the DEAD box helicase family.</text>
</comment>
<dbReference type="InterPro" id="IPR014001">
    <property type="entry name" value="Helicase_ATP-bd"/>
</dbReference>
<comment type="function">
    <text evidence="8">RNA helicase.</text>
</comment>
<dbReference type="InterPro" id="IPR014014">
    <property type="entry name" value="RNA_helicase_DEAD_Q_motif"/>
</dbReference>
<sequence>MSEGIEKKRNKDLDRKRKSSEREKNIKASEDVSFDHRPPPAKIQRTGPFISSLFKSNPDIPKVDSSSVQTIKEEVFTSKKFGDLPLSPNMITNLEDRMNMKNMTTVQQLAIPRILQGQDALVKSQTGSGKTLAYAVPIVQKLQSITPKIDRSHGPYAIVVVPTRELATQSYEVFMKVCKPFVYVVPGCLMGGEKRKAEKARIRRGINVLVGTPGRLVDHLQNTHGLSVKHVQYLVLDEADRLLDMGYEKDVAQIVNSLNDYGETKRQTILLSATLSEGVERLAGMSLSNPAHVSVSSDDVDHDDNIDSGIENDKNEPKESFAVPQELKQHFVITPCKLRLVTLVAFILSKCRLNKNKSKMIVFLSTQDSVEFHHKLISDIFCKTKKKKVKSKTDMKSLKFDLFKLHGDMAQKERNEVFKKFSEISSGVLLCTDVAARGLDLPQVSWIVQYTTPGQTSDYIHRVGRTARVGSQGQSLLFLIPSEVNYIKQLNDKHISLKEMQMKNILESLMTVIEYIKFPEENKRQKPRMWEEAATAVHQLFEMYVAKHPSMTELSRRAYQSFIRAYATYPSHMKHIFSIKKVHLGHLAKSFALREAPGSIGVVQAKKYQEDHAQDKKDNRYVISILKKF</sequence>
<accession>V4A7M3</accession>
<dbReference type="InterPro" id="IPR027417">
    <property type="entry name" value="P-loop_NTPase"/>
</dbReference>
<keyword evidence="1 7" id="KW-0547">Nucleotide-binding</keyword>
<feature type="domain" description="Helicase C-terminal" evidence="11">
    <location>
        <begin position="339"/>
        <end position="510"/>
    </location>
</feature>
<dbReference type="GO" id="GO:0003723">
    <property type="term" value="F:RNA binding"/>
    <property type="evidence" value="ECO:0007669"/>
    <property type="project" value="UniProtKB-UniRule"/>
</dbReference>
<dbReference type="SMART" id="SM00487">
    <property type="entry name" value="DEXDc"/>
    <property type="match status" value="1"/>
</dbReference>
<keyword evidence="5 8" id="KW-0694">RNA-binding</keyword>
<keyword evidence="4 7" id="KW-0067">ATP-binding</keyword>
<dbReference type="EC" id="3.6.4.13" evidence="8"/>
<evidence type="ECO:0000256" key="9">
    <source>
        <dbReference type="SAM" id="MobiDB-lite"/>
    </source>
</evidence>
<dbReference type="PROSITE" id="PS51195">
    <property type="entry name" value="Q_MOTIF"/>
    <property type="match status" value="1"/>
</dbReference>
<dbReference type="RefSeq" id="XP_009056436.1">
    <property type="nucleotide sequence ID" value="XM_009058188.1"/>
</dbReference>
<dbReference type="KEGG" id="lgi:LOTGIDRAFT_120211"/>
<feature type="short sequence motif" description="Q motif" evidence="6">
    <location>
        <begin position="79"/>
        <end position="108"/>
    </location>
</feature>
<dbReference type="CDD" id="cd17949">
    <property type="entry name" value="DEADc_DDX31"/>
    <property type="match status" value="1"/>
</dbReference>
<dbReference type="Proteomes" id="UP000030746">
    <property type="component" value="Unassembled WGS sequence"/>
</dbReference>
<feature type="compositionally biased region" description="Basic and acidic residues" evidence="9">
    <location>
        <begin position="1"/>
        <end position="38"/>
    </location>
</feature>
<dbReference type="PROSITE" id="PS51194">
    <property type="entry name" value="HELICASE_CTER"/>
    <property type="match status" value="1"/>
</dbReference>
<dbReference type="PANTHER" id="PTHR24031">
    <property type="entry name" value="RNA HELICASE"/>
    <property type="match status" value="1"/>
</dbReference>
<dbReference type="InterPro" id="IPR001650">
    <property type="entry name" value="Helicase_C-like"/>
</dbReference>
<evidence type="ECO:0000256" key="5">
    <source>
        <dbReference type="ARBA" id="ARBA00022884"/>
    </source>
</evidence>
<dbReference type="AlphaFoldDB" id="V4A7M3"/>
<dbReference type="GO" id="GO:0003724">
    <property type="term" value="F:RNA helicase activity"/>
    <property type="evidence" value="ECO:0007669"/>
    <property type="project" value="UniProtKB-EC"/>
</dbReference>
<dbReference type="InterPro" id="IPR025313">
    <property type="entry name" value="SPB4-like_CTE"/>
</dbReference>
<evidence type="ECO:0000313" key="13">
    <source>
        <dbReference type="EMBL" id="ESO92747.1"/>
    </source>
</evidence>
<name>V4A7M3_LOTGI</name>
<proteinExistence type="inferred from homology"/>
<keyword evidence="3 7" id="KW-0347">Helicase</keyword>
<dbReference type="GeneID" id="20231837"/>
<dbReference type="EMBL" id="KB202014">
    <property type="protein sequence ID" value="ESO92747.1"/>
    <property type="molecule type" value="Genomic_DNA"/>
</dbReference>
<dbReference type="STRING" id="225164.V4A7M3"/>
<comment type="domain">
    <text evidence="8">The Q motif is unique to and characteristic of the DEAD box family of RNA helicases and controls ATP binding and hydrolysis.</text>
</comment>
<evidence type="ECO:0000313" key="14">
    <source>
        <dbReference type="Proteomes" id="UP000030746"/>
    </source>
</evidence>
<feature type="domain" description="Helicase ATP-binding" evidence="10">
    <location>
        <begin position="111"/>
        <end position="293"/>
    </location>
</feature>
<dbReference type="Gene3D" id="3.40.50.300">
    <property type="entry name" value="P-loop containing nucleotide triphosphate hydrolases"/>
    <property type="match status" value="2"/>
</dbReference>
<organism evidence="13 14">
    <name type="scientific">Lottia gigantea</name>
    <name type="common">Giant owl limpet</name>
    <dbReference type="NCBI Taxonomy" id="225164"/>
    <lineage>
        <taxon>Eukaryota</taxon>
        <taxon>Metazoa</taxon>
        <taxon>Spiralia</taxon>
        <taxon>Lophotrochozoa</taxon>
        <taxon>Mollusca</taxon>
        <taxon>Gastropoda</taxon>
        <taxon>Patellogastropoda</taxon>
        <taxon>Lottioidea</taxon>
        <taxon>Lottiidae</taxon>
        <taxon>Lottia</taxon>
    </lineage>
</organism>
<dbReference type="CTD" id="20231837"/>
<dbReference type="Pfam" id="PF00270">
    <property type="entry name" value="DEAD"/>
    <property type="match status" value="1"/>
</dbReference>
<dbReference type="HOGENOM" id="CLU_003041_26_2_1"/>
<dbReference type="PROSITE" id="PS00039">
    <property type="entry name" value="DEAD_ATP_HELICASE"/>
    <property type="match status" value="1"/>
</dbReference>
<evidence type="ECO:0000259" key="10">
    <source>
        <dbReference type="PROSITE" id="PS51192"/>
    </source>
</evidence>
<evidence type="ECO:0000256" key="8">
    <source>
        <dbReference type="RuleBase" id="RU365068"/>
    </source>
</evidence>
<evidence type="ECO:0000256" key="3">
    <source>
        <dbReference type="ARBA" id="ARBA00022806"/>
    </source>
</evidence>
<dbReference type="Pfam" id="PF00271">
    <property type="entry name" value="Helicase_C"/>
    <property type="match status" value="1"/>
</dbReference>
<dbReference type="GO" id="GO:0005524">
    <property type="term" value="F:ATP binding"/>
    <property type="evidence" value="ECO:0007669"/>
    <property type="project" value="UniProtKB-UniRule"/>
</dbReference>
<evidence type="ECO:0000256" key="7">
    <source>
        <dbReference type="RuleBase" id="RU000492"/>
    </source>
</evidence>
<dbReference type="SMART" id="SM01178">
    <property type="entry name" value="DUF4217"/>
    <property type="match status" value="1"/>
</dbReference>
<evidence type="ECO:0000256" key="6">
    <source>
        <dbReference type="PROSITE-ProRule" id="PRU00552"/>
    </source>
</evidence>
<evidence type="ECO:0000259" key="11">
    <source>
        <dbReference type="PROSITE" id="PS51194"/>
    </source>
</evidence>
<reference evidence="13 14" key="1">
    <citation type="journal article" date="2013" name="Nature">
        <title>Insights into bilaterian evolution from three spiralian genomes.</title>
        <authorList>
            <person name="Simakov O."/>
            <person name="Marletaz F."/>
            <person name="Cho S.J."/>
            <person name="Edsinger-Gonzales E."/>
            <person name="Havlak P."/>
            <person name="Hellsten U."/>
            <person name="Kuo D.H."/>
            <person name="Larsson T."/>
            <person name="Lv J."/>
            <person name="Arendt D."/>
            <person name="Savage R."/>
            <person name="Osoegawa K."/>
            <person name="de Jong P."/>
            <person name="Grimwood J."/>
            <person name="Chapman J.A."/>
            <person name="Shapiro H."/>
            <person name="Aerts A."/>
            <person name="Otillar R.P."/>
            <person name="Terry A.Y."/>
            <person name="Boore J.L."/>
            <person name="Grigoriev I.V."/>
            <person name="Lindberg D.R."/>
            <person name="Seaver E.C."/>
            <person name="Weisblat D.A."/>
            <person name="Putnam N.H."/>
            <person name="Rokhsar D.S."/>
        </authorList>
    </citation>
    <scope>NUCLEOTIDE SEQUENCE [LARGE SCALE GENOMIC DNA]</scope>
</reference>
<dbReference type="GO" id="GO:0016887">
    <property type="term" value="F:ATP hydrolysis activity"/>
    <property type="evidence" value="ECO:0007669"/>
    <property type="project" value="RHEA"/>
</dbReference>
<dbReference type="SMART" id="SM00490">
    <property type="entry name" value="HELICc"/>
    <property type="match status" value="1"/>
</dbReference>
<evidence type="ECO:0000256" key="2">
    <source>
        <dbReference type="ARBA" id="ARBA00022801"/>
    </source>
</evidence>
<evidence type="ECO:0000256" key="1">
    <source>
        <dbReference type="ARBA" id="ARBA00022741"/>
    </source>
</evidence>
<keyword evidence="14" id="KW-1185">Reference proteome</keyword>
<feature type="region of interest" description="Disordered" evidence="9">
    <location>
        <begin position="1"/>
        <end position="46"/>
    </location>
</feature>